<dbReference type="GO" id="GO:0008801">
    <property type="term" value="F:beta-phosphoglucomutase activity"/>
    <property type="evidence" value="ECO:0007669"/>
    <property type="project" value="UniProtKB-EC"/>
</dbReference>
<dbReference type="InterPro" id="IPR036412">
    <property type="entry name" value="HAD-like_sf"/>
</dbReference>
<gene>
    <name evidence="6" type="ORF">GGQ60_002847</name>
</gene>
<feature type="site" description="Important for catalytic activity and assists the phosphoryl transfer reaction to Asp8 by balancing charge and orienting the reacting groups" evidence="5">
    <location>
        <position position="131"/>
    </location>
</feature>
<evidence type="ECO:0000256" key="4">
    <source>
        <dbReference type="PIRSR" id="PIRSR610972-3"/>
    </source>
</evidence>
<feature type="binding site" evidence="3">
    <location>
        <position position="93"/>
    </location>
    <ligand>
        <name>substrate</name>
    </ligand>
</feature>
<feature type="binding site" evidence="3">
    <location>
        <position position="162"/>
    </location>
    <ligand>
        <name>substrate</name>
    </ligand>
</feature>
<dbReference type="EC" id="5.4.2.6" evidence="6"/>
<feature type="binding site" evidence="4">
    <location>
        <position position="187"/>
    </location>
    <ligand>
        <name>Mg(2+)</name>
        <dbReference type="ChEBI" id="CHEBI:18420"/>
    </ligand>
</feature>
<feature type="binding site" evidence="3">
    <location>
        <position position="42"/>
    </location>
    <ligand>
        <name>substrate</name>
    </ligand>
</feature>
<feature type="active site" description="Nucleophile" evidence="2">
    <location>
        <position position="26"/>
    </location>
</feature>
<dbReference type="NCBIfam" id="TIGR01509">
    <property type="entry name" value="HAD-SF-IA-v3"/>
    <property type="match status" value="1"/>
</dbReference>
<feature type="binding site" evidence="3">
    <location>
        <position position="69"/>
    </location>
    <ligand>
        <name>substrate</name>
    </ligand>
</feature>
<sequence>MQDKNHSKPSASHLSLSASIKACLFDLDGVLVDTAVYHYKAWKRLANTMGFDFTEEQNEQLKGVSRVESLNKILAWGGVEKTDTEKEELAALKNGWYVDMITKMTPAEVLPGTVDFLTAIHKAGYKLALGSASKNSAIILEKTDLAHFFDKIVDGNMVTKSKPDPEVFLKGAELLGFKPDECVVFEDAVAGVEAAKRGGMKAIGIGEKSVLGQADLVVSGLDKLKVNDLENL</sequence>
<dbReference type="SFLD" id="SFLDS00003">
    <property type="entry name" value="Haloacid_Dehalogenase"/>
    <property type="match status" value="1"/>
</dbReference>
<feature type="binding site" evidence="4">
    <location>
        <position position="28"/>
    </location>
    <ligand>
        <name>Mg(2+)</name>
        <dbReference type="ChEBI" id="CHEBI:18420"/>
    </ligand>
</feature>
<feature type="binding site" evidence="3">
    <location>
        <begin position="61"/>
        <end position="66"/>
    </location>
    <ligand>
        <name>substrate</name>
    </ligand>
</feature>
<dbReference type="Gene3D" id="3.40.50.1000">
    <property type="entry name" value="HAD superfamily/HAD-like"/>
    <property type="match status" value="1"/>
</dbReference>
<feature type="binding site" evidence="4">
    <location>
        <position position="26"/>
    </location>
    <ligand>
        <name>Mg(2+)</name>
        <dbReference type="ChEBI" id="CHEBI:18420"/>
    </ligand>
</feature>
<evidence type="ECO:0000256" key="2">
    <source>
        <dbReference type="PIRSR" id="PIRSR610972-1"/>
    </source>
</evidence>
<dbReference type="InterPro" id="IPR041492">
    <property type="entry name" value="HAD_2"/>
</dbReference>
<evidence type="ECO:0000256" key="1">
    <source>
        <dbReference type="ARBA" id="ARBA00006171"/>
    </source>
</evidence>
<feature type="binding site" evidence="4">
    <location>
        <position position="186"/>
    </location>
    <ligand>
        <name>Mg(2+)</name>
        <dbReference type="ChEBI" id="CHEBI:18420"/>
    </ligand>
</feature>
<feature type="site" description="Important for catalytic activity and assists the phosphoryl transfer reaction to Asp8 by balancing charge and orienting the reacting groups" evidence="5">
    <location>
        <position position="162"/>
    </location>
</feature>
<dbReference type="PRINTS" id="PR00413">
    <property type="entry name" value="HADHALOGNASE"/>
</dbReference>
<evidence type="ECO:0000313" key="6">
    <source>
        <dbReference type="EMBL" id="MBB4108838.1"/>
    </source>
</evidence>
<comment type="caution">
    <text evidence="6">The sequence shown here is derived from an EMBL/GenBank/DDBJ whole genome shotgun (WGS) entry which is preliminary data.</text>
</comment>
<dbReference type="SUPFAM" id="SSF56784">
    <property type="entry name" value="HAD-like"/>
    <property type="match status" value="1"/>
</dbReference>
<dbReference type="Gene3D" id="1.10.150.240">
    <property type="entry name" value="Putative phosphatase, domain 2"/>
    <property type="match status" value="1"/>
</dbReference>
<dbReference type="CDD" id="cd02598">
    <property type="entry name" value="HAD_BPGM"/>
    <property type="match status" value="1"/>
</dbReference>
<dbReference type="GO" id="GO:0000287">
    <property type="term" value="F:magnesium ion binding"/>
    <property type="evidence" value="ECO:0007669"/>
    <property type="project" value="InterPro"/>
</dbReference>
<dbReference type="InterPro" id="IPR051806">
    <property type="entry name" value="HAD-like_SPP"/>
</dbReference>
<comment type="similarity">
    <text evidence="1">Belongs to the HAD-like hydrolase superfamily. CbbY/CbbZ/Gph/YieH family.</text>
</comment>
<dbReference type="InterPro" id="IPR010972">
    <property type="entry name" value="Beta-PGM"/>
</dbReference>
<feature type="active site" description="Proton donor/acceptor" evidence="2">
    <location>
        <position position="28"/>
    </location>
</feature>
<dbReference type="InterPro" id="IPR006439">
    <property type="entry name" value="HAD-SF_hydro_IA"/>
</dbReference>
<keyword evidence="6" id="KW-0413">Isomerase</keyword>
<dbReference type="SFLD" id="SFLDG01129">
    <property type="entry name" value="C1.5:_HAD__Beta-PGM__Phosphata"/>
    <property type="match status" value="1"/>
</dbReference>
<dbReference type="PANTHER" id="PTHR43481">
    <property type="entry name" value="FRUCTOSE-1-PHOSPHATE PHOSPHATASE"/>
    <property type="match status" value="1"/>
</dbReference>
<evidence type="ECO:0000313" key="7">
    <source>
        <dbReference type="Proteomes" id="UP000532273"/>
    </source>
</evidence>
<name>A0A7W6KBP5_9SPHI</name>
<dbReference type="InterPro" id="IPR023198">
    <property type="entry name" value="PGP-like_dom2"/>
</dbReference>
<dbReference type="SFLD" id="SFLDG01135">
    <property type="entry name" value="C1.5.6:_HAD__Beta-PGM__Phospha"/>
    <property type="match status" value="1"/>
</dbReference>
<protein>
    <submittedName>
        <fullName evidence="6">Beta-phosphoglucomutase</fullName>
        <ecNumber evidence="6">5.4.2.6</ecNumber>
    </submittedName>
</protein>
<dbReference type="EMBL" id="JACIEF010000003">
    <property type="protein sequence ID" value="MBB4108838.1"/>
    <property type="molecule type" value="Genomic_DNA"/>
</dbReference>
<evidence type="ECO:0000256" key="5">
    <source>
        <dbReference type="PIRSR" id="PIRSR610972-4"/>
    </source>
</evidence>
<accession>A0A7W6KBP5</accession>
<dbReference type="NCBIfam" id="TIGR02009">
    <property type="entry name" value="PGMB-YQAB-SF"/>
    <property type="match status" value="1"/>
</dbReference>
<keyword evidence="4" id="KW-0460">Magnesium</keyword>
<dbReference type="InterPro" id="IPR023214">
    <property type="entry name" value="HAD_sf"/>
</dbReference>
<dbReference type="Pfam" id="PF13419">
    <property type="entry name" value="HAD_2"/>
    <property type="match status" value="1"/>
</dbReference>
<dbReference type="RefSeq" id="WP_183765245.1">
    <property type="nucleotide sequence ID" value="NZ_BMHZ01000003.1"/>
</dbReference>
<reference evidence="6 7" key="1">
    <citation type="submission" date="2020-08" db="EMBL/GenBank/DDBJ databases">
        <title>Genomic Encyclopedia of Type Strains, Phase IV (KMG-IV): sequencing the most valuable type-strain genomes for metagenomic binning, comparative biology and taxonomic classification.</title>
        <authorList>
            <person name="Goeker M."/>
        </authorList>
    </citation>
    <scope>NUCLEOTIDE SEQUENCE [LARGE SCALE GENOMIC DNA]</scope>
    <source>
        <strain evidence="6 7">DSM 100774</strain>
    </source>
</reference>
<feature type="binding site" evidence="3">
    <location>
        <begin position="131"/>
        <end position="135"/>
    </location>
    <ligand>
        <name>substrate</name>
    </ligand>
</feature>
<comment type="cofactor">
    <cofactor evidence="4">
        <name>Mg(2+)</name>
        <dbReference type="ChEBI" id="CHEBI:18420"/>
    </cofactor>
    <text evidence="4">Binds 2 magnesium ions per subunit.</text>
</comment>
<dbReference type="GO" id="GO:0050308">
    <property type="term" value="F:sugar-phosphatase activity"/>
    <property type="evidence" value="ECO:0007669"/>
    <property type="project" value="TreeGrafter"/>
</dbReference>
<dbReference type="Proteomes" id="UP000532273">
    <property type="component" value="Unassembled WGS sequence"/>
</dbReference>
<dbReference type="GO" id="GO:0005975">
    <property type="term" value="P:carbohydrate metabolic process"/>
    <property type="evidence" value="ECO:0007669"/>
    <property type="project" value="InterPro"/>
</dbReference>
<dbReference type="AlphaFoldDB" id="A0A7W6KBP5"/>
<dbReference type="PANTHER" id="PTHR43481:SF4">
    <property type="entry name" value="GLYCEROL-1-PHOSPHATE PHOSPHOHYDROLASE 1-RELATED"/>
    <property type="match status" value="1"/>
</dbReference>
<keyword evidence="4" id="KW-0479">Metal-binding</keyword>
<feature type="binding site" evidence="3">
    <location>
        <begin position="26"/>
        <end position="28"/>
    </location>
    <ligand>
        <name>substrate</name>
    </ligand>
</feature>
<evidence type="ECO:0000256" key="3">
    <source>
        <dbReference type="PIRSR" id="PIRSR610972-2"/>
    </source>
</evidence>
<dbReference type="InterPro" id="IPR010976">
    <property type="entry name" value="B-phosphoglucomutase_hydrolase"/>
</dbReference>
<dbReference type="NCBIfam" id="TIGR01990">
    <property type="entry name" value="bPGM"/>
    <property type="match status" value="1"/>
</dbReference>
<proteinExistence type="inferred from homology"/>
<organism evidence="6 7">
    <name type="scientific">Pedobacter zeae</name>
    <dbReference type="NCBI Taxonomy" id="1737356"/>
    <lineage>
        <taxon>Bacteria</taxon>
        <taxon>Pseudomonadati</taxon>
        <taxon>Bacteroidota</taxon>
        <taxon>Sphingobacteriia</taxon>
        <taxon>Sphingobacteriales</taxon>
        <taxon>Sphingobacteriaceae</taxon>
        <taxon>Pedobacter</taxon>
    </lineage>
</organism>